<dbReference type="AlphaFoldDB" id="A0A1M5MRP8"/>
<name>A0A1M5MRP8_9GAMM</name>
<dbReference type="EMBL" id="FQXA01000002">
    <property type="protein sequence ID" value="SHG79886.1"/>
    <property type="molecule type" value="Genomic_DNA"/>
</dbReference>
<dbReference type="RefSeq" id="WP_073299835.1">
    <property type="nucleotide sequence ID" value="NZ_FQXA01000002.1"/>
</dbReference>
<sequence>MTAKKGARYDWAAVERDYRTGQYSNRELSRLHGPSEGAIRKRATDHGWQRDLSEQIRQRVREKTTLAVTKEVARADSDELIIEQAAEAGAEVIRGHQRLLRKAKGLAETLMQRLEEQLEKGTMTVQLKSGEAAEIDVPLDYAGKTLGNATMALERVVKMERQSYGLDAEDKDSIGKTLKELLAEVAPGVEE</sequence>
<reference evidence="1 2" key="1">
    <citation type="submission" date="2016-11" db="EMBL/GenBank/DDBJ databases">
        <authorList>
            <person name="Jaros S."/>
            <person name="Januszkiewicz K."/>
            <person name="Wedrychowicz H."/>
        </authorList>
    </citation>
    <scope>NUCLEOTIDE SEQUENCE [LARGE SCALE GENOMIC DNA]</scope>
    <source>
        <strain evidence="1 2">DSM 18231</strain>
    </source>
</reference>
<dbReference type="Proteomes" id="UP000184000">
    <property type="component" value="Unassembled WGS sequence"/>
</dbReference>
<evidence type="ECO:0000313" key="2">
    <source>
        <dbReference type="Proteomes" id="UP000184000"/>
    </source>
</evidence>
<protein>
    <recommendedName>
        <fullName evidence="3">Terminase small subunit</fullName>
    </recommendedName>
</protein>
<proteinExistence type="predicted"/>
<organism evidence="1 2">
    <name type="scientific">Stutzerimonas xanthomarina DSM 18231</name>
    <dbReference type="NCBI Taxonomy" id="1403346"/>
    <lineage>
        <taxon>Bacteria</taxon>
        <taxon>Pseudomonadati</taxon>
        <taxon>Pseudomonadota</taxon>
        <taxon>Gammaproteobacteria</taxon>
        <taxon>Pseudomonadales</taxon>
        <taxon>Pseudomonadaceae</taxon>
        <taxon>Stutzerimonas</taxon>
    </lineage>
</organism>
<gene>
    <name evidence="1" type="ORF">SAMN02744645_1444</name>
</gene>
<dbReference type="GeneID" id="98638178"/>
<evidence type="ECO:0000313" key="1">
    <source>
        <dbReference type="EMBL" id="SHG79886.1"/>
    </source>
</evidence>
<evidence type="ECO:0008006" key="3">
    <source>
        <dbReference type="Google" id="ProtNLM"/>
    </source>
</evidence>
<accession>A0A1M5MRP8</accession>